<gene>
    <name evidence="3" type="ORF">Cco03nite_08520</name>
</gene>
<keyword evidence="2" id="KW-0812">Transmembrane</keyword>
<keyword evidence="4" id="KW-1185">Reference proteome</keyword>
<feature type="compositionally biased region" description="Polar residues" evidence="1">
    <location>
        <begin position="1"/>
        <end position="11"/>
    </location>
</feature>
<evidence type="ECO:0000256" key="1">
    <source>
        <dbReference type="SAM" id="MobiDB-lite"/>
    </source>
</evidence>
<protein>
    <submittedName>
        <fullName evidence="3">Uncharacterized protein</fullName>
    </submittedName>
</protein>
<evidence type="ECO:0000313" key="3">
    <source>
        <dbReference type="EMBL" id="GIG04152.1"/>
    </source>
</evidence>
<dbReference type="Proteomes" id="UP000630887">
    <property type="component" value="Unassembled WGS sequence"/>
</dbReference>
<evidence type="ECO:0000313" key="4">
    <source>
        <dbReference type="Proteomes" id="UP000630887"/>
    </source>
</evidence>
<dbReference type="RefSeq" id="WP_203688727.1">
    <property type="nucleotide sequence ID" value="NZ_BAAALC010000011.1"/>
</dbReference>
<feature type="transmembrane region" description="Helical" evidence="2">
    <location>
        <begin position="39"/>
        <end position="58"/>
    </location>
</feature>
<sequence>MRRTGAIQTDGNDAHDLKPRPLHIGNTTEGTSMRKTSRVMARLAVATVAAASVLASAAPAPAQAAASSLTWKSDEVSVDDNPGTGSSWGWVWNGSNDGWDAGLHVKFTDGSYADVTATTLYGSDSAAWWQNRKVEWYQACKFSDNVRYHCSMVKYA</sequence>
<keyword evidence="2" id="KW-0472">Membrane</keyword>
<feature type="compositionally biased region" description="Polar residues" evidence="1">
    <location>
        <begin position="25"/>
        <end position="34"/>
    </location>
</feature>
<dbReference type="AlphaFoldDB" id="A0A8J3KJG7"/>
<organism evidence="3 4">
    <name type="scientific">Catellatospora coxensis</name>
    <dbReference type="NCBI Taxonomy" id="310354"/>
    <lineage>
        <taxon>Bacteria</taxon>
        <taxon>Bacillati</taxon>
        <taxon>Actinomycetota</taxon>
        <taxon>Actinomycetes</taxon>
        <taxon>Micromonosporales</taxon>
        <taxon>Micromonosporaceae</taxon>
        <taxon>Catellatospora</taxon>
    </lineage>
</organism>
<name>A0A8J3KJG7_9ACTN</name>
<dbReference type="EMBL" id="BONI01000005">
    <property type="protein sequence ID" value="GIG04152.1"/>
    <property type="molecule type" value="Genomic_DNA"/>
</dbReference>
<reference evidence="3 4" key="1">
    <citation type="submission" date="2021-01" db="EMBL/GenBank/DDBJ databases">
        <title>Whole genome shotgun sequence of Catellatospora coxensis NBRC 107359.</title>
        <authorList>
            <person name="Komaki H."/>
            <person name="Tamura T."/>
        </authorList>
    </citation>
    <scope>NUCLEOTIDE SEQUENCE [LARGE SCALE GENOMIC DNA]</scope>
    <source>
        <strain evidence="3 4">NBRC 107359</strain>
    </source>
</reference>
<proteinExistence type="predicted"/>
<comment type="caution">
    <text evidence="3">The sequence shown here is derived from an EMBL/GenBank/DDBJ whole genome shotgun (WGS) entry which is preliminary data.</text>
</comment>
<evidence type="ECO:0000256" key="2">
    <source>
        <dbReference type="SAM" id="Phobius"/>
    </source>
</evidence>
<keyword evidence="2" id="KW-1133">Transmembrane helix</keyword>
<accession>A0A8J3KJG7</accession>
<feature type="region of interest" description="Disordered" evidence="1">
    <location>
        <begin position="1"/>
        <end position="35"/>
    </location>
</feature>